<dbReference type="Proteomes" id="UP001630127">
    <property type="component" value="Unassembled WGS sequence"/>
</dbReference>
<sequence>MLKWSAELFEFDIEFRPRTAINAQAFADFIAESCDIEKVDLITTTDPAKEQKMRKDLAWELHVDGVSCESGAGAGIIIRSPEGDYLTYALRFGFKATNNEAEYEALICGMEMAHQMGARTLKIHSDSQLIVNQSLEITRLEA</sequence>
<organism evidence="2 3">
    <name type="scientific">Cinchona calisaya</name>
    <dbReference type="NCBI Taxonomy" id="153742"/>
    <lineage>
        <taxon>Eukaryota</taxon>
        <taxon>Viridiplantae</taxon>
        <taxon>Streptophyta</taxon>
        <taxon>Embryophyta</taxon>
        <taxon>Tracheophyta</taxon>
        <taxon>Spermatophyta</taxon>
        <taxon>Magnoliopsida</taxon>
        <taxon>eudicotyledons</taxon>
        <taxon>Gunneridae</taxon>
        <taxon>Pentapetalae</taxon>
        <taxon>asterids</taxon>
        <taxon>lamiids</taxon>
        <taxon>Gentianales</taxon>
        <taxon>Rubiaceae</taxon>
        <taxon>Cinchonoideae</taxon>
        <taxon>Cinchoneae</taxon>
        <taxon>Cinchona</taxon>
    </lineage>
</organism>
<reference evidence="2 3" key="1">
    <citation type="submission" date="2024-11" db="EMBL/GenBank/DDBJ databases">
        <title>A near-complete genome assembly of Cinchona calisaya.</title>
        <authorList>
            <person name="Lian D.C."/>
            <person name="Zhao X.W."/>
            <person name="Wei L."/>
        </authorList>
    </citation>
    <scope>NUCLEOTIDE SEQUENCE [LARGE SCALE GENOMIC DNA]</scope>
    <source>
        <tissue evidence="2">Nenye</tissue>
    </source>
</reference>
<dbReference type="AlphaFoldDB" id="A0ABD3B162"/>
<name>A0ABD3B162_9GENT</name>
<dbReference type="SUPFAM" id="SSF53098">
    <property type="entry name" value="Ribonuclease H-like"/>
    <property type="match status" value="1"/>
</dbReference>
<dbReference type="EMBL" id="JBJUIK010000001">
    <property type="protein sequence ID" value="KAL3537003.1"/>
    <property type="molecule type" value="Genomic_DNA"/>
</dbReference>
<keyword evidence="3" id="KW-1185">Reference proteome</keyword>
<dbReference type="InterPro" id="IPR002156">
    <property type="entry name" value="RNaseH_domain"/>
</dbReference>
<evidence type="ECO:0000313" key="2">
    <source>
        <dbReference type="EMBL" id="KAL3537003.1"/>
    </source>
</evidence>
<dbReference type="PANTHER" id="PTHR48475:SF2">
    <property type="entry name" value="RIBONUCLEASE H"/>
    <property type="match status" value="1"/>
</dbReference>
<dbReference type="Gene3D" id="3.30.420.10">
    <property type="entry name" value="Ribonuclease H-like superfamily/Ribonuclease H"/>
    <property type="match status" value="1"/>
</dbReference>
<protein>
    <recommendedName>
        <fullName evidence="1">RNase H type-1 domain-containing protein</fullName>
    </recommendedName>
</protein>
<dbReference type="InterPro" id="IPR036397">
    <property type="entry name" value="RNaseH_sf"/>
</dbReference>
<dbReference type="PANTHER" id="PTHR48475">
    <property type="entry name" value="RIBONUCLEASE H"/>
    <property type="match status" value="1"/>
</dbReference>
<proteinExistence type="predicted"/>
<dbReference type="CDD" id="cd09279">
    <property type="entry name" value="RNase_HI_like"/>
    <property type="match status" value="1"/>
</dbReference>
<accession>A0ABD3B162</accession>
<gene>
    <name evidence="2" type="ORF">ACH5RR_000369</name>
</gene>
<dbReference type="PROSITE" id="PS50879">
    <property type="entry name" value="RNASE_H_1"/>
    <property type="match status" value="1"/>
</dbReference>
<comment type="caution">
    <text evidence="2">The sequence shown here is derived from an EMBL/GenBank/DDBJ whole genome shotgun (WGS) entry which is preliminary data.</text>
</comment>
<dbReference type="InterPro" id="IPR012337">
    <property type="entry name" value="RNaseH-like_sf"/>
</dbReference>
<dbReference type="Pfam" id="PF13456">
    <property type="entry name" value="RVT_3"/>
    <property type="match status" value="1"/>
</dbReference>
<evidence type="ECO:0000313" key="3">
    <source>
        <dbReference type="Proteomes" id="UP001630127"/>
    </source>
</evidence>
<feature type="domain" description="RNase H type-1" evidence="1">
    <location>
        <begin position="55"/>
        <end position="142"/>
    </location>
</feature>
<evidence type="ECO:0000259" key="1">
    <source>
        <dbReference type="PROSITE" id="PS50879"/>
    </source>
</evidence>